<dbReference type="EMBL" id="QYBC01000020">
    <property type="protein sequence ID" value="RYB02396.1"/>
    <property type="molecule type" value="Genomic_DNA"/>
</dbReference>
<dbReference type="Pfam" id="PF13302">
    <property type="entry name" value="Acetyltransf_3"/>
    <property type="match status" value="1"/>
</dbReference>
<sequence>MDEPPGSDLPRSIAATTLRSDRLVLRPLQAGDAEAIAALLDDVEVVRWTSRIPHPYRLADAVYFLTEIAPRETCWGIAVAGGALAGVGGLAARADAPDVELGYWLGRPFWGRGYATEAAGLMLDQAWSEGRARVLSGYFDGNLRSRRVLGKLGFREVGRSTRHNLALGRDLPHVDMLVERPAASGSAAAAPGG</sequence>
<name>A0A4Q2RA09_9HYPH</name>
<accession>A0A4Q2RA09</accession>
<evidence type="ECO:0000313" key="3">
    <source>
        <dbReference type="Proteomes" id="UP000289411"/>
    </source>
</evidence>
<reference evidence="2 3" key="2">
    <citation type="submission" date="2019-02" db="EMBL/GenBank/DDBJ databases">
        <title>'Lichenibacterium ramalinii' gen. nov. sp. nov., 'Lichenibacterium minor' gen. nov. sp. nov.</title>
        <authorList>
            <person name="Pankratov T."/>
        </authorList>
    </citation>
    <scope>NUCLEOTIDE SEQUENCE [LARGE SCALE GENOMIC DNA]</scope>
    <source>
        <strain evidence="2 3">RmlP001</strain>
    </source>
</reference>
<keyword evidence="3" id="KW-1185">Reference proteome</keyword>
<gene>
    <name evidence="2" type="ORF">D3272_20910</name>
</gene>
<protein>
    <submittedName>
        <fullName evidence="2">N-acetyltransferase</fullName>
    </submittedName>
</protein>
<dbReference type="OrthoDB" id="9804153at2"/>
<feature type="domain" description="N-acetyltransferase" evidence="1">
    <location>
        <begin position="23"/>
        <end position="181"/>
    </location>
</feature>
<organism evidence="2 3">
    <name type="scientific">Lichenibacterium ramalinae</name>
    <dbReference type="NCBI Taxonomy" id="2316527"/>
    <lineage>
        <taxon>Bacteria</taxon>
        <taxon>Pseudomonadati</taxon>
        <taxon>Pseudomonadota</taxon>
        <taxon>Alphaproteobacteria</taxon>
        <taxon>Hyphomicrobiales</taxon>
        <taxon>Lichenihabitantaceae</taxon>
        <taxon>Lichenibacterium</taxon>
    </lineage>
</organism>
<dbReference type="Gene3D" id="3.40.630.30">
    <property type="match status" value="1"/>
</dbReference>
<reference evidence="2 3" key="1">
    <citation type="submission" date="2018-09" db="EMBL/GenBank/DDBJ databases">
        <authorList>
            <person name="Grouzdev D.S."/>
            <person name="Krutkina M.S."/>
        </authorList>
    </citation>
    <scope>NUCLEOTIDE SEQUENCE [LARGE SCALE GENOMIC DNA]</scope>
    <source>
        <strain evidence="2 3">RmlP001</strain>
    </source>
</reference>
<evidence type="ECO:0000313" key="2">
    <source>
        <dbReference type="EMBL" id="RYB02396.1"/>
    </source>
</evidence>
<evidence type="ECO:0000259" key="1">
    <source>
        <dbReference type="PROSITE" id="PS51186"/>
    </source>
</evidence>
<dbReference type="InterPro" id="IPR000182">
    <property type="entry name" value="GNAT_dom"/>
</dbReference>
<keyword evidence="2" id="KW-0808">Transferase</keyword>
<dbReference type="InterPro" id="IPR051531">
    <property type="entry name" value="N-acetyltransferase"/>
</dbReference>
<dbReference type="AlphaFoldDB" id="A0A4Q2RA09"/>
<dbReference type="PROSITE" id="PS51186">
    <property type="entry name" value="GNAT"/>
    <property type="match status" value="1"/>
</dbReference>
<dbReference type="RefSeq" id="WP_129221160.1">
    <property type="nucleotide sequence ID" value="NZ_QYBC01000020.1"/>
</dbReference>
<dbReference type="GO" id="GO:0016747">
    <property type="term" value="F:acyltransferase activity, transferring groups other than amino-acyl groups"/>
    <property type="evidence" value="ECO:0007669"/>
    <property type="project" value="InterPro"/>
</dbReference>
<comment type="caution">
    <text evidence="2">The sequence shown here is derived from an EMBL/GenBank/DDBJ whole genome shotgun (WGS) entry which is preliminary data.</text>
</comment>
<proteinExistence type="predicted"/>
<dbReference type="InterPro" id="IPR016181">
    <property type="entry name" value="Acyl_CoA_acyltransferase"/>
</dbReference>
<dbReference type="SUPFAM" id="SSF55729">
    <property type="entry name" value="Acyl-CoA N-acyltransferases (Nat)"/>
    <property type="match status" value="1"/>
</dbReference>
<dbReference type="Proteomes" id="UP000289411">
    <property type="component" value="Unassembled WGS sequence"/>
</dbReference>
<dbReference type="PANTHER" id="PTHR43792">
    <property type="entry name" value="GNAT FAMILY, PUTATIVE (AFU_ORTHOLOGUE AFUA_3G00765)-RELATED-RELATED"/>
    <property type="match status" value="1"/>
</dbReference>